<evidence type="ECO:0000313" key="2">
    <source>
        <dbReference type="EMBL" id="MXG88991.1"/>
    </source>
</evidence>
<accession>A0A6L7EYR9</accession>
<keyword evidence="1" id="KW-0472">Membrane</keyword>
<keyword evidence="1" id="KW-1133">Transmembrane helix</keyword>
<dbReference type="RefSeq" id="WP_160875994.1">
    <property type="nucleotide sequence ID" value="NZ_WUEK01000003.1"/>
</dbReference>
<keyword evidence="1" id="KW-0812">Transmembrane</keyword>
<feature type="transmembrane region" description="Helical" evidence="1">
    <location>
        <begin position="43"/>
        <end position="64"/>
    </location>
</feature>
<dbReference type="EMBL" id="WUEK01000003">
    <property type="protein sequence ID" value="MXG88991.1"/>
    <property type="molecule type" value="Genomic_DNA"/>
</dbReference>
<feature type="transmembrane region" description="Helical" evidence="1">
    <location>
        <begin position="12"/>
        <end position="37"/>
    </location>
</feature>
<evidence type="ECO:0000313" key="3">
    <source>
        <dbReference type="Proteomes" id="UP000473325"/>
    </source>
</evidence>
<protein>
    <recommendedName>
        <fullName evidence="4">PH domain-containing protein</fullName>
    </recommendedName>
</protein>
<organism evidence="2 3">
    <name type="scientific">Nocardioides flavescens</name>
    <dbReference type="NCBI Taxonomy" id="2691959"/>
    <lineage>
        <taxon>Bacteria</taxon>
        <taxon>Bacillati</taxon>
        <taxon>Actinomycetota</taxon>
        <taxon>Actinomycetes</taxon>
        <taxon>Propionibacteriales</taxon>
        <taxon>Nocardioidaceae</taxon>
        <taxon>Nocardioides</taxon>
    </lineage>
</organism>
<dbReference type="Proteomes" id="UP000473325">
    <property type="component" value="Unassembled WGS sequence"/>
</dbReference>
<gene>
    <name evidence="2" type="ORF">GRQ65_05445</name>
</gene>
<evidence type="ECO:0008006" key="4">
    <source>
        <dbReference type="Google" id="ProtNLM"/>
    </source>
</evidence>
<evidence type="ECO:0000256" key="1">
    <source>
        <dbReference type="SAM" id="Phobius"/>
    </source>
</evidence>
<comment type="caution">
    <text evidence="2">The sequence shown here is derived from an EMBL/GenBank/DDBJ whole genome shotgun (WGS) entry which is preliminary data.</text>
</comment>
<keyword evidence="3" id="KW-1185">Reference proteome</keyword>
<reference evidence="2 3" key="1">
    <citation type="submission" date="2019-12" db="EMBL/GenBank/DDBJ databases">
        <authorList>
            <person name="Kun Z."/>
        </authorList>
    </citation>
    <scope>NUCLEOTIDE SEQUENCE [LARGE SCALE GENOMIC DNA]</scope>
    <source>
        <strain evidence="2 3">YIM 123512</strain>
    </source>
</reference>
<name>A0A6L7EYR9_9ACTN</name>
<proteinExistence type="predicted"/>
<dbReference type="AlphaFoldDB" id="A0A6L7EYR9"/>
<sequence length="156" mass="16852">MAAPVVYRLAPAFVVRLVGTAFVALALLAFVTTLVVVLADLPVAVVVVEAAVGVVALVGLGWWLRRRAWVLRCTDEGYAVRLARGAGVREARWSAVEDAVTTHRRGVACFELRLRDGRTTTVPVGLLDVDREEFVRDLQQRLQQGHGLTSLPGGPA</sequence>